<evidence type="ECO:0000256" key="1">
    <source>
        <dbReference type="ARBA" id="ARBA00006620"/>
    </source>
</evidence>
<accession>A0ABY2SU78</accession>
<dbReference type="SUPFAM" id="SSF54786">
    <property type="entry name" value="YcfA/nrd intein domain"/>
    <property type="match status" value="1"/>
</dbReference>
<proteinExistence type="inferred from homology"/>
<keyword evidence="3" id="KW-0540">Nuclease</keyword>
<sequence>MESAKLIKLLMDDGWIARKQKAASHITLEKEGVREIITIPHPRKETSKGILRQVKKISGLKVI</sequence>
<dbReference type="EMBL" id="SZPQ01000001">
    <property type="protein sequence ID" value="TKI08691.1"/>
    <property type="molecule type" value="Genomic_DNA"/>
</dbReference>
<evidence type="ECO:0000256" key="4">
    <source>
        <dbReference type="ARBA" id="ARBA00022759"/>
    </source>
</evidence>
<evidence type="ECO:0000256" key="3">
    <source>
        <dbReference type="ARBA" id="ARBA00022722"/>
    </source>
</evidence>
<dbReference type="Proteomes" id="UP000305202">
    <property type="component" value="Unassembled WGS sequence"/>
</dbReference>
<evidence type="ECO:0000256" key="7">
    <source>
        <dbReference type="ARBA" id="ARBA00023016"/>
    </source>
</evidence>
<keyword evidence="5" id="KW-0378">Hydrolase</keyword>
<dbReference type="InterPro" id="IPR038570">
    <property type="entry name" value="HicA_sf"/>
</dbReference>
<keyword evidence="6" id="KW-0694">RNA-binding</keyword>
<organism evidence="8 9">
    <name type="scientific">Martelella alba</name>
    <dbReference type="NCBI Taxonomy" id="2590451"/>
    <lineage>
        <taxon>Bacteria</taxon>
        <taxon>Pseudomonadati</taxon>
        <taxon>Pseudomonadota</taxon>
        <taxon>Alphaproteobacteria</taxon>
        <taxon>Hyphomicrobiales</taxon>
        <taxon>Aurantimonadaceae</taxon>
        <taxon>Martelella</taxon>
    </lineage>
</organism>
<evidence type="ECO:0000313" key="9">
    <source>
        <dbReference type="Proteomes" id="UP000305202"/>
    </source>
</evidence>
<evidence type="ECO:0000313" key="8">
    <source>
        <dbReference type="EMBL" id="TKI08691.1"/>
    </source>
</evidence>
<comment type="caution">
    <text evidence="8">The sequence shown here is derived from an EMBL/GenBank/DDBJ whole genome shotgun (WGS) entry which is preliminary data.</text>
</comment>
<evidence type="ECO:0000256" key="2">
    <source>
        <dbReference type="ARBA" id="ARBA00022649"/>
    </source>
</evidence>
<dbReference type="Gene3D" id="3.30.920.30">
    <property type="entry name" value="Hypothetical protein"/>
    <property type="match status" value="1"/>
</dbReference>
<gene>
    <name evidence="8" type="ORF">FCN80_01165</name>
</gene>
<dbReference type="Pfam" id="PF07927">
    <property type="entry name" value="HicA_toxin"/>
    <property type="match status" value="1"/>
</dbReference>
<keyword evidence="7" id="KW-0346">Stress response</keyword>
<name>A0ABY2SU78_9HYPH</name>
<keyword evidence="9" id="KW-1185">Reference proteome</keyword>
<comment type="similarity">
    <text evidence="1">Belongs to the HicA mRNA interferase family.</text>
</comment>
<keyword evidence="2" id="KW-1277">Toxin-antitoxin system</keyword>
<protein>
    <submittedName>
        <fullName evidence="8">Type II toxin-antitoxin system HicA family toxin</fullName>
    </submittedName>
</protein>
<evidence type="ECO:0000256" key="6">
    <source>
        <dbReference type="ARBA" id="ARBA00022884"/>
    </source>
</evidence>
<dbReference type="RefSeq" id="WP_136987985.1">
    <property type="nucleotide sequence ID" value="NZ_SZPQ01000001.1"/>
</dbReference>
<keyword evidence="4" id="KW-0255">Endonuclease</keyword>
<dbReference type="InterPro" id="IPR012933">
    <property type="entry name" value="HicA_mRNA_interferase"/>
</dbReference>
<evidence type="ECO:0000256" key="5">
    <source>
        <dbReference type="ARBA" id="ARBA00022801"/>
    </source>
</evidence>
<reference evidence="8 9" key="1">
    <citation type="submission" date="2019-04" db="EMBL/GenBank/DDBJ databases">
        <authorList>
            <person name="Li M."/>
            <person name="Gao C."/>
        </authorList>
    </citation>
    <scope>NUCLEOTIDE SEQUENCE [LARGE SCALE GENOMIC DNA]</scope>
    <source>
        <strain evidence="8 9">BGMRC 2031</strain>
    </source>
</reference>